<protein>
    <submittedName>
        <fullName evidence="2">Tubulin polyglutamylase complex subunit 1</fullName>
    </submittedName>
</protein>
<dbReference type="CDD" id="cd22960">
    <property type="entry name" value="DD_TPGS1"/>
    <property type="match status" value="1"/>
</dbReference>
<dbReference type="InterPro" id="IPR003117">
    <property type="entry name" value="cAMP_dep_PK_reg_su_I/II_a/b"/>
</dbReference>
<keyword evidence="3" id="KW-1185">Reference proteome</keyword>
<dbReference type="Pfam" id="PF02197">
    <property type="entry name" value="RIIa"/>
    <property type="match status" value="1"/>
</dbReference>
<evidence type="ECO:0000313" key="3">
    <source>
        <dbReference type="Proteomes" id="UP000727407"/>
    </source>
</evidence>
<dbReference type="PANTHER" id="PTHR31932">
    <property type="entry name" value="TUBULIN POLYGLUTAMYLASE COMPLEX SUBUNIT 1"/>
    <property type="match status" value="1"/>
</dbReference>
<dbReference type="Gene3D" id="1.20.890.10">
    <property type="entry name" value="cAMP-dependent protein kinase regulatory subunit, dimerization-anchoring domain"/>
    <property type="match status" value="1"/>
</dbReference>
<dbReference type="GO" id="GO:0008017">
    <property type="term" value="F:microtubule binding"/>
    <property type="evidence" value="ECO:0007669"/>
    <property type="project" value="TreeGrafter"/>
</dbReference>
<dbReference type="InterPro" id="IPR039235">
    <property type="entry name" value="TPGS1"/>
</dbReference>
<sequence>RSGVAAEPKSAKAESDEEFLCQAGVSALLQGTLLKLVEARPEDPIAFLAEHFTNEAAETEIGGGGDGGDGDGEGKYLHALEEQQLNKALWHLSLAHHSQ</sequence>
<feature type="non-terminal residue" evidence="2">
    <location>
        <position position="99"/>
    </location>
</feature>
<comment type="caution">
    <text evidence="2">The sequence shown here is derived from an EMBL/GenBank/DDBJ whole genome shotgun (WGS) entry which is preliminary data.</text>
</comment>
<feature type="domain" description="RIIa" evidence="1">
    <location>
        <begin position="24"/>
        <end position="53"/>
    </location>
</feature>
<dbReference type="SUPFAM" id="SSF47391">
    <property type="entry name" value="Dimerization-anchoring domain of cAMP-dependent PK regulatory subunit"/>
    <property type="match status" value="1"/>
</dbReference>
<proteinExistence type="predicted"/>
<dbReference type="PANTHER" id="PTHR31932:SF2">
    <property type="entry name" value="TUBULIN POLYGLUTAMYLASE COMPLEX SUBUNIT 1"/>
    <property type="match status" value="1"/>
</dbReference>
<dbReference type="OrthoDB" id="64214at2759"/>
<dbReference type="InterPro" id="IPR047502">
    <property type="entry name" value="DD_TPGS1"/>
</dbReference>
<evidence type="ECO:0000259" key="1">
    <source>
        <dbReference type="Pfam" id="PF02197"/>
    </source>
</evidence>
<reference evidence="2" key="1">
    <citation type="submission" date="2020-07" db="EMBL/GenBank/DDBJ databases">
        <title>Clarias magur genome sequencing, assembly and annotation.</title>
        <authorList>
            <person name="Kushwaha B."/>
            <person name="Kumar R."/>
            <person name="Das P."/>
            <person name="Joshi C.G."/>
            <person name="Kumar D."/>
            <person name="Nagpure N.S."/>
            <person name="Pandey M."/>
            <person name="Agarwal S."/>
            <person name="Srivastava S."/>
            <person name="Singh M."/>
            <person name="Sahoo L."/>
            <person name="Jayasankar P."/>
            <person name="Meher P.K."/>
            <person name="Koringa P.G."/>
            <person name="Iquebal M.A."/>
            <person name="Das S.P."/>
            <person name="Bit A."/>
            <person name="Patnaik S."/>
            <person name="Patel N."/>
            <person name="Shah T.M."/>
            <person name="Hinsu A."/>
            <person name="Jena J.K."/>
        </authorList>
    </citation>
    <scope>NUCLEOTIDE SEQUENCE</scope>
    <source>
        <strain evidence="2">CIFAMagur01</strain>
        <tissue evidence="2">Testis</tissue>
    </source>
</reference>
<evidence type="ECO:0000313" key="2">
    <source>
        <dbReference type="EMBL" id="KAF5903048.1"/>
    </source>
</evidence>
<dbReference type="EMBL" id="QNUK01000080">
    <property type="protein sequence ID" value="KAF5903048.1"/>
    <property type="molecule type" value="Genomic_DNA"/>
</dbReference>
<accession>A0A8J4XCV7</accession>
<gene>
    <name evidence="2" type="primary">tpgs1</name>
    <name evidence="2" type="ORF">DAT39_007239</name>
</gene>
<name>A0A8J4XCV7_CLAMG</name>
<feature type="non-terminal residue" evidence="2">
    <location>
        <position position="1"/>
    </location>
</feature>
<organism evidence="2 3">
    <name type="scientific">Clarias magur</name>
    <name type="common">Asian catfish</name>
    <name type="synonym">Macropteronotus magur</name>
    <dbReference type="NCBI Taxonomy" id="1594786"/>
    <lineage>
        <taxon>Eukaryota</taxon>
        <taxon>Metazoa</taxon>
        <taxon>Chordata</taxon>
        <taxon>Craniata</taxon>
        <taxon>Vertebrata</taxon>
        <taxon>Euteleostomi</taxon>
        <taxon>Actinopterygii</taxon>
        <taxon>Neopterygii</taxon>
        <taxon>Teleostei</taxon>
        <taxon>Ostariophysi</taxon>
        <taxon>Siluriformes</taxon>
        <taxon>Clariidae</taxon>
        <taxon>Clarias</taxon>
    </lineage>
</organism>
<dbReference type="Proteomes" id="UP000727407">
    <property type="component" value="Unassembled WGS sequence"/>
</dbReference>
<dbReference type="AlphaFoldDB" id="A0A8J4XCV7"/>